<organism evidence="2 3">
    <name type="scientific">Coffea canephora</name>
    <name type="common">Robusta coffee</name>
    <dbReference type="NCBI Taxonomy" id="49390"/>
    <lineage>
        <taxon>Eukaryota</taxon>
        <taxon>Viridiplantae</taxon>
        <taxon>Streptophyta</taxon>
        <taxon>Embryophyta</taxon>
        <taxon>Tracheophyta</taxon>
        <taxon>Spermatophyta</taxon>
        <taxon>Magnoliopsida</taxon>
        <taxon>eudicotyledons</taxon>
        <taxon>Gunneridae</taxon>
        <taxon>Pentapetalae</taxon>
        <taxon>asterids</taxon>
        <taxon>lamiids</taxon>
        <taxon>Gentianales</taxon>
        <taxon>Rubiaceae</taxon>
        <taxon>Ixoroideae</taxon>
        <taxon>Gardenieae complex</taxon>
        <taxon>Bertiereae - Coffeeae clade</taxon>
        <taxon>Coffeeae</taxon>
        <taxon>Coffea</taxon>
    </lineage>
</organism>
<dbReference type="InParanoid" id="A0A068VAR0"/>
<proteinExistence type="predicted"/>
<dbReference type="Gramene" id="CDP17935">
    <property type="protein sequence ID" value="CDP17935"/>
    <property type="gene ID" value="GSCOC_T00002133001"/>
</dbReference>
<feature type="compositionally biased region" description="Polar residues" evidence="1">
    <location>
        <begin position="1"/>
        <end position="12"/>
    </location>
</feature>
<protein>
    <submittedName>
        <fullName evidence="2">DH200=94 genomic scaffold, scaffold_190</fullName>
    </submittedName>
</protein>
<keyword evidence="3" id="KW-1185">Reference proteome</keyword>
<sequence length="35" mass="3653">MYTQMITHSSTTPLFFGQPLLGGGDPDPGVGSIET</sequence>
<dbReference type="EMBL" id="HG739274">
    <property type="protein sequence ID" value="CDP17935.1"/>
    <property type="molecule type" value="Genomic_DNA"/>
</dbReference>
<dbReference type="AlphaFoldDB" id="A0A068VAR0"/>
<name>A0A068VAR0_COFCA</name>
<evidence type="ECO:0000313" key="3">
    <source>
        <dbReference type="Proteomes" id="UP000295252"/>
    </source>
</evidence>
<reference evidence="3" key="1">
    <citation type="journal article" date="2014" name="Science">
        <title>The coffee genome provides insight into the convergent evolution of caffeine biosynthesis.</title>
        <authorList>
            <person name="Denoeud F."/>
            <person name="Carretero-Paulet L."/>
            <person name="Dereeper A."/>
            <person name="Droc G."/>
            <person name="Guyot R."/>
            <person name="Pietrella M."/>
            <person name="Zheng C."/>
            <person name="Alberti A."/>
            <person name="Anthony F."/>
            <person name="Aprea G."/>
            <person name="Aury J.M."/>
            <person name="Bento P."/>
            <person name="Bernard M."/>
            <person name="Bocs S."/>
            <person name="Campa C."/>
            <person name="Cenci A."/>
            <person name="Combes M.C."/>
            <person name="Crouzillat D."/>
            <person name="Da Silva C."/>
            <person name="Daddiego L."/>
            <person name="De Bellis F."/>
            <person name="Dussert S."/>
            <person name="Garsmeur O."/>
            <person name="Gayraud T."/>
            <person name="Guignon V."/>
            <person name="Jahn K."/>
            <person name="Jamilloux V."/>
            <person name="Joet T."/>
            <person name="Labadie K."/>
            <person name="Lan T."/>
            <person name="Leclercq J."/>
            <person name="Lepelley M."/>
            <person name="Leroy T."/>
            <person name="Li L.T."/>
            <person name="Librado P."/>
            <person name="Lopez L."/>
            <person name="Munoz A."/>
            <person name="Noel B."/>
            <person name="Pallavicini A."/>
            <person name="Perrotta G."/>
            <person name="Poncet V."/>
            <person name="Pot D."/>
            <person name="Priyono X."/>
            <person name="Rigoreau M."/>
            <person name="Rouard M."/>
            <person name="Rozas J."/>
            <person name="Tranchant-Dubreuil C."/>
            <person name="VanBuren R."/>
            <person name="Zhang Q."/>
            <person name="Andrade A.C."/>
            <person name="Argout X."/>
            <person name="Bertrand B."/>
            <person name="de Kochko A."/>
            <person name="Graziosi G."/>
            <person name="Henry R.J."/>
            <person name="Jayarama X."/>
            <person name="Ming R."/>
            <person name="Nagai C."/>
            <person name="Rounsley S."/>
            <person name="Sankoff D."/>
            <person name="Giuliano G."/>
            <person name="Albert V.A."/>
            <person name="Wincker P."/>
            <person name="Lashermes P."/>
        </authorList>
    </citation>
    <scope>NUCLEOTIDE SEQUENCE [LARGE SCALE GENOMIC DNA]</scope>
    <source>
        <strain evidence="3">cv. DH200-94</strain>
    </source>
</reference>
<evidence type="ECO:0000313" key="2">
    <source>
        <dbReference type="EMBL" id="CDP17935.1"/>
    </source>
</evidence>
<dbReference type="Proteomes" id="UP000295252">
    <property type="component" value="Unassembled WGS sequence"/>
</dbReference>
<accession>A0A068VAR0</accession>
<feature type="region of interest" description="Disordered" evidence="1">
    <location>
        <begin position="1"/>
        <end position="35"/>
    </location>
</feature>
<evidence type="ECO:0000256" key="1">
    <source>
        <dbReference type="SAM" id="MobiDB-lite"/>
    </source>
</evidence>
<gene>
    <name evidence="2" type="ORF">GSCOC_T00002133001</name>
</gene>